<protein>
    <submittedName>
        <fullName evidence="2">Uncharacterized protein</fullName>
    </submittedName>
</protein>
<dbReference type="Proteomes" id="UP000054047">
    <property type="component" value="Unassembled WGS sequence"/>
</dbReference>
<gene>
    <name evidence="2" type="ORF">ANCDUO_07387</name>
</gene>
<dbReference type="AlphaFoldDB" id="A0A0C2GYY3"/>
<organism evidence="2 3">
    <name type="scientific">Ancylostoma duodenale</name>
    <dbReference type="NCBI Taxonomy" id="51022"/>
    <lineage>
        <taxon>Eukaryota</taxon>
        <taxon>Metazoa</taxon>
        <taxon>Ecdysozoa</taxon>
        <taxon>Nematoda</taxon>
        <taxon>Chromadorea</taxon>
        <taxon>Rhabditida</taxon>
        <taxon>Rhabditina</taxon>
        <taxon>Rhabditomorpha</taxon>
        <taxon>Strongyloidea</taxon>
        <taxon>Ancylostomatidae</taxon>
        <taxon>Ancylostomatinae</taxon>
        <taxon>Ancylostoma</taxon>
    </lineage>
</organism>
<proteinExistence type="predicted"/>
<evidence type="ECO:0000313" key="3">
    <source>
        <dbReference type="Proteomes" id="UP000054047"/>
    </source>
</evidence>
<sequence length="228" mass="25141">MLFSLLCFFIFLREECGVVSDLLVSLHVRYFIPLCAFVCSAVVGTRDHDNLKVILLPHGPGGDFNLLVGTAGIFAALLLKIRFLASVHLRVCLCCVIIHKLFLRLSDLCCAIEIVSSDDVTTPSPSSSIASFSRGVSFMRRSWRRLAGDSRRDSVDAAVFRSLDDTVTACDGSHAMSSAECACMPSEAVSNKYVRRVATVPTRQRTTAHLKQRWVVRVCADGYALHNR</sequence>
<dbReference type="OrthoDB" id="5862184at2759"/>
<evidence type="ECO:0000256" key="1">
    <source>
        <dbReference type="SAM" id="SignalP"/>
    </source>
</evidence>
<evidence type="ECO:0000313" key="2">
    <source>
        <dbReference type="EMBL" id="KIH62331.1"/>
    </source>
</evidence>
<accession>A0A0C2GYY3</accession>
<name>A0A0C2GYY3_9BILA</name>
<keyword evidence="3" id="KW-1185">Reference proteome</keyword>
<feature type="signal peptide" evidence="1">
    <location>
        <begin position="1"/>
        <end position="17"/>
    </location>
</feature>
<dbReference type="EMBL" id="KN729397">
    <property type="protein sequence ID" value="KIH62331.1"/>
    <property type="molecule type" value="Genomic_DNA"/>
</dbReference>
<reference evidence="2 3" key="1">
    <citation type="submission" date="2013-12" db="EMBL/GenBank/DDBJ databases">
        <title>Draft genome of the parsitic nematode Ancylostoma duodenale.</title>
        <authorList>
            <person name="Mitreva M."/>
        </authorList>
    </citation>
    <scope>NUCLEOTIDE SEQUENCE [LARGE SCALE GENOMIC DNA]</scope>
    <source>
        <strain evidence="2 3">Zhejiang</strain>
    </source>
</reference>
<keyword evidence="1" id="KW-0732">Signal</keyword>
<feature type="chain" id="PRO_5002149466" evidence="1">
    <location>
        <begin position="18"/>
        <end position="228"/>
    </location>
</feature>